<dbReference type="AlphaFoldDB" id="A0A128EVG4"/>
<evidence type="ECO:0000256" key="1">
    <source>
        <dbReference type="SAM" id="SignalP"/>
    </source>
</evidence>
<evidence type="ECO:0000313" key="2">
    <source>
        <dbReference type="EMBL" id="CZF78553.1"/>
    </source>
</evidence>
<protein>
    <submittedName>
        <fullName evidence="2">Lipoprotein</fullName>
    </submittedName>
</protein>
<keyword evidence="2" id="KW-0449">Lipoprotein</keyword>
<dbReference type="OrthoDB" id="5917215at2"/>
<keyword evidence="3" id="KW-1185">Reference proteome</keyword>
<name>A0A128EVG4_9GAMM</name>
<keyword evidence="1" id="KW-0732">Signal</keyword>
<dbReference type="Pfam" id="PF10973">
    <property type="entry name" value="DUF2799"/>
    <property type="match status" value="1"/>
</dbReference>
<dbReference type="Proteomes" id="UP000073601">
    <property type="component" value="Unassembled WGS sequence"/>
</dbReference>
<evidence type="ECO:0000313" key="3">
    <source>
        <dbReference type="Proteomes" id="UP000073601"/>
    </source>
</evidence>
<dbReference type="InterPro" id="IPR021242">
    <property type="entry name" value="DUF2799"/>
</dbReference>
<gene>
    <name evidence="2" type="ORF">GMA8713_00616</name>
</gene>
<dbReference type="EMBL" id="FIZY01000004">
    <property type="protein sequence ID" value="CZF78553.1"/>
    <property type="molecule type" value="Genomic_DNA"/>
</dbReference>
<proteinExistence type="predicted"/>
<feature type="chain" id="PRO_5007281697" evidence="1">
    <location>
        <begin position="24"/>
        <end position="127"/>
    </location>
</feature>
<sequence length="127" mass="13889">MFKKSLVSLVALMIVGCASVGDAESLVKKGDWQAVGEQDGLRGIPSRSMSDLNELAQRAGGQNVDVSDYESGYAEGVDRYCSLDNAYDIGLSGMQYLGVCANRPDGLRFQMQWQRGFEDFQSADQTF</sequence>
<organism evidence="2 3">
    <name type="scientific">Grimontia marina</name>
    <dbReference type="NCBI Taxonomy" id="646534"/>
    <lineage>
        <taxon>Bacteria</taxon>
        <taxon>Pseudomonadati</taxon>
        <taxon>Pseudomonadota</taxon>
        <taxon>Gammaproteobacteria</taxon>
        <taxon>Vibrionales</taxon>
        <taxon>Vibrionaceae</taxon>
        <taxon>Grimontia</taxon>
    </lineage>
</organism>
<dbReference type="RefSeq" id="WP_062705635.1">
    <property type="nucleotide sequence ID" value="NZ_CAWRCI010000004.1"/>
</dbReference>
<dbReference type="PROSITE" id="PS51257">
    <property type="entry name" value="PROKAR_LIPOPROTEIN"/>
    <property type="match status" value="1"/>
</dbReference>
<feature type="signal peptide" evidence="1">
    <location>
        <begin position="1"/>
        <end position="23"/>
    </location>
</feature>
<reference evidence="3" key="1">
    <citation type="submission" date="2016-02" db="EMBL/GenBank/DDBJ databases">
        <authorList>
            <person name="Rodrigo-Torres Lidia"/>
            <person name="Arahal R.David."/>
        </authorList>
    </citation>
    <scope>NUCLEOTIDE SEQUENCE [LARGE SCALE GENOMIC DNA]</scope>
    <source>
        <strain evidence="3">CECT 8713</strain>
    </source>
</reference>
<accession>A0A128EVG4</accession>